<evidence type="ECO:0000256" key="6">
    <source>
        <dbReference type="ARBA" id="ARBA00022989"/>
    </source>
</evidence>
<keyword evidence="7 10" id="KW-0072">Autophagy</keyword>
<name>A0A453II05_AEGTS</name>
<dbReference type="PANTHER" id="PTHR13038">
    <property type="entry name" value="APG9 AUTOPHAGY 9"/>
    <property type="match status" value="1"/>
</dbReference>
<dbReference type="GO" id="GO:0000422">
    <property type="term" value="P:autophagy of mitochondrion"/>
    <property type="evidence" value="ECO:0007669"/>
    <property type="project" value="TreeGrafter"/>
</dbReference>
<evidence type="ECO:0000256" key="3">
    <source>
        <dbReference type="ARBA" id="ARBA00018074"/>
    </source>
</evidence>
<reference evidence="11" key="5">
    <citation type="journal article" date="2021" name="G3 (Bethesda)">
        <title>Aegilops tauschii genome assembly Aet v5.0 features greater sequence contiguity and improved annotation.</title>
        <authorList>
            <person name="Wang L."/>
            <person name="Zhu T."/>
            <person name="Rodriguez J.C."/>
            <person name="Deal K.R."/>
            <person name="Dubcovsky J."/>
            <person name="McGuire P.E."/>
            <person name="Lux T."/>
            <person name="Spannagl M."/>
            <person name="Mayer K.F.X."/>
            <person name="Baldrich P."/>
            <person name="Meyers B.C."/>
            <person name="Huo N."/>
            <person name="Gu Y.Q."/>
            <person name="Zhou H."/>
            <person name="Devos K.M."/>
            <person name="Bennetzen J.L."/>
            <person name="Unver T."/>
            <person name="Budak H."/>
            <person name="Gulick P.J."/>
            <person name="Galiba G."/>
            <person name="Kalapos B."/>
            <person name="Nelson D.R."/>
            <person name="Li P."/>
            <person name="You F.M."/>
            <person name="Luo M.C."/>
            <person name="Dvorak J."/>
        </authorList>
    </citation>
    <scope>NUCLEOTIDE SEQUENCE [LARGE SCALE GENOMIC DNA]</scope>
    <source>
        <strain evidence="11">cv. AL8/78</strain>
    </source>
</reference>
<evidence type="ECO:0000256" key="9">
    <source>
        <dbReference type="ARBA" id="ARBA00023136"/>
    </source>
</evidence>
<evidence type="ECO:0000256" key="1">
    <source>
        <dbReference type="ARBA" id="ARBA00004511"/>
    </source>
</evidence>
<evidence type="ECO:0000256" key="8">
    <source>
        <dbReference type="ARBA" id="ARBA00023055"/>
    </source>
</evidence>
<dbReference type="GO" id="GO:0034045">
    <property type="term" value="C:phagophore assembly site membrane"/>
    <property type="evidence" value="ECO:0007669"/>
    <property type="project" value="UniProtKB-SubCell"/>
</dbReference>
<dbReference type="AlphaFoldDB" id="A0A453II05"/>
<dbReference type="EnsemblPlants" id="AET4Gv20566500.1">
    <property type="protein sequence ID" value="AET4Gv20566500.1"/>
    <property type="gene ID" value="AET4Gv20566500"/>
</dbReference>
<dbReference type="GO" id="GO:0034727">
    <property type="term" value="P:piecemeal microautophagy of the nucleus"/>
    <property type="evidence" value="ECO:0007669"/>
    <property type="project" value="TreeGrafter"/>
</dbReference>
<evidence type="ECO:0000256" key="4">
    <source>
        <dbReference type="ARBA" id="ARBA00022448"/>
    </source>
</evidence>
<evidence type="ECO:0000256" key="2">
    <source>
        <dbReference type="ARBA" id="ARBA00006185"/>
    </source>
</evidence>
<evidence type="ECO:0000256" key="7">
    <source>
        <dbReference type="ARBA" id="ARBA00023006"/>
    </source>
</evidence>
<feature type="transmembrane region" description="Helical" evidence="10">
    <location>
        <begin position="318"/>
        <end position="342"/>
    </location>
</feature>
<feature type="transmembrane region" description="Helical" evidence="10">
    <location>
        <begin position="93"/>
        <end position="113"/>
    </location>
</feature>
<keyword evidence="9 10" id="KW-0472">Membrane</keyword>
<evidence type="ECO:0000256" key="5">
    <source>
        <dbReference type="ARBA" id="ARBA00022692"/>
    </source>
</evidence>
<dbReference type="PANTHER" id="PTHR13038:SF10">
    <property type="entry name" value="AUTOPHAGY-RELATED PROTEIN 9"/>
    <property type="match status" value="1"/>
</dbReference>
<dbReference type="Gramene" id="AET4Gv20566500.1">
    <property type="protein sequence ID" value="AET4Gv20566500.1"/>
    <property type="gene ID" value="AET4Gv20566500"/>
</dbReference>
<reference evidence="12" key="2">
    <citation type="journal article" date="2017" name="Nat. Plants">
        <title>The Aegilops tauschii genome reveals multiple impacts of transposons.</title>
        <authorList>
            <person name="Zhao G."/>
            <person name="Zou C."/>
            <person name="Li K."/>
            <person name="Wang K."/>
            <person name="Li T."/>
            <person name="Gao L."/>
            <person name="Zhang X."/>
            <person name="Wang H."/>
            <person name="Yang Z."/>
            <person name="Liu X."/>
            <person name="Jiang W."/>
            <person name="Mao L."/>
            <person name="Kong X."/>
            <person name="Jiao Y."/>
            <person name="Jia J."/>
        </authorList>
    </citation>
    <scope>NUCLEOTIDE SEQUENCE [LARGE SCALE GENOMIC DNA]</scope>
    <source>
        <strain evidence="12">cv. AL8/78</strain>
    </source>
</reference>
<proteinExistence type="inferred from homology"/>
<comment type="subcellular location">
    <subcellularLocation>
        <location evidence="1 10">Preautophagosomal structure membrane</location>
        <topology evidence="1 10">Multi-pass membrane protein</topology>
    </subcellularLocation>
</comment>
<evidence type="ECO:0000313" key="11">
    <source>
        <dbReference type="EnsemblPlants" id="AET4Gv20566500.1"/>
    </source>
</evidence>
<dbReference type="Proteomes" id="UP000015105">
    <property type="component" value="Chromosome 4D"/>
</dbReference>
<keyword evidence="5 10" id="KW-0812">Transmembrane</keyword>
<dbReference type="GO" id="GO:0034497">
    <property type="term" value="P:protein localization to phagophore assembly site"/>
    <property type="evidence" value="ECO:0007669"/>
    <property type="project" value="TreeGrafter"/>
</dbReference>
<comment type="function">
    <text evidence="10">Phospholipid scramblase involved in autophagy. Cycles between the preautophagosomal structure/phagophore assembly site (PAS) and the cytoplasmic vesicle pool and supplies membrane for the growing autophagosome. Lipid scramblase activity plays a key role in preautophagosomal structure/phagophore assembly by distributing the phospholipids that arrive through ATG2 from the cytoplasmic to the luminal leaflet of the bilayer, thereby driving autophagosomal membrane expansion.</text>
</comment>
<dbReference type="InterPro" id="IPR007241">
    <property type="entry name" value="Autophagy-rel_prot_9"/>
</dbReference>
<organism evidence="11 12">
    <name type="scientific">Aegilops tauschii subsp. strangulata</name>
    <name type="common">Goatgrass</name>
    <dbReference type="NCBI Taxonomy" id="200361"/>
    <lineage>
        <taxon>Eukaryota</taxon>
        <taxon>Viridiplantae</taxon>
        <taxon>Streptophyta</taxon>
        <taxon>Embryophyta</taxon>
        <taxon>Tracheophyta</taxon>
        <taxon>Spermatophyta</taxon>
        <taxon>Magnoliopsida</taxon>
        <taxon>Liliopsida</taxon>
        <taxon>Poales</taxon>
        <taxon>Poaceae</taxon>
        <taxon>BOP clade</taxon>
        <taxon>Pooideae</taxon>
        <taxon>Triticodae</taxon>
        <taxon>Triticeae</taxon>
        <taxon>Triticinae</taxon>
        <taxon>Aegilops</taxon>
    </lineage>
</organism>
<sequence>MMSFPSKDTNSQTLFKWPWRRESPLSAQLLIDIPPEIELSDYRRLPSSGSESPSRLLDGEGVKEEPIPDLDIFFERLYEYFCTKGLRCIITKWIIEILNVLFTVCCIGFFFLYVDWNAIGHLKCGVEALESGEKPCDLMAAIKHNPLVPFTFPKMVTVGSMIILVTYGLINFLKFFVQLKSTLNARDFYYNSLKITDLEIQTISWPRIIEKVVLLQKSKKLCVVRDLSEHDIIMRIMRKENYLIGMVNKGIISFPIRPWLPGAGPTVKSHVHDRRNHVILPKALEWTLNWCIFQSMFDSKFCVRKDFLASPAALKKRLVFVGIAMLILSPCLVIFPLVYLILRHAEEIYNHPSTASSRRWSNLSRWIFREYNEVDHFFRHRMNNSAVHSLNYLKQFPTPLISIIAKFVSFVSGGLAGALIIMGFLGESILEGHVSSLSAPSVFLLHAFYAPSKISHP</sequence>
<feature type="transmembrane region" description="Helical" evidence="10">
    <location>
        <begin position="155"/>
        <end position="177"/>
    </location>
</feature>
<keyword evidence="12" id="KW-1185">Reference proteome</keyword>
<keyword evidence="4 10" id="KW-0813">Transport</keyword>
<comment type="caution">
    <text evidence="10">Lacks conserved residue(s) required for the propagation of feature annotation.</text>
</comment>
<comment type="similarity">
    <text evidence="2 10">Belongs to the ATG9 family.</text>
</comment>
<keyword evidence="6 10" id="KW-1133">Transmembrane helix</keyword>
<dbReference type="GO" id="GO:0005776">
    <property type="term" value="C:autophagosome"/>
    <property type="evidence" value="ECO:0007669"/>
    <property type="project" value="TreeGrafter"/>
</dbReference>
<dbReference type="GO" id="GO:0006869">
    <property type="term" value="P:lipid transport"/>
    <property type="evidence" value="ECO:0007669"/>
    <property type="project" value="UniProtKB-KW"/>
</dbReference>
<dbReference type="Pfam" id="PF04109">
    <property type="entry name" value="ATG9"/>
    <property type="match status" value="1"/>
</dbReference>
<reference evidence="11" key="3">
    <citation type="journal article" date="2017" name="Nature">
        <title>Genome sequence of the progenitor of the wheat D genome Aegilops tauschii.</title>
        <authorList>
            <person name="Luo M.C."/>
            <person name="Gu Y.Q."/>
            <person name="Puiu D."/>
            <person name="Wang H."/>
            <person name="Twardziok S.O."/>
            <person name="Deal K.R."/>
            <person name="Huo N."/>
            <person name="Zhu T."/>
            <person name="Wang L."/>
            <person name="Wang Y."/>
            <person name="McGuire P.E."/>
            <person name="Liu S."/>
            <person name="Long H."/>
            <person name="Ramasamy R.K."/>
            <person name="Rodriguez J.C."/>
            <person name="Van S.L."/>
            <person name="Yuan L."/>
            <person name="Wang Z."/>
            <person name="Xia Z."/>
            <person name="Xiao L."/>
            <person name="Anderson O.D."/>
            <person name="Ouyang S."/>
            <person name="Liang Y."/>
            <person name="Zimin A.V."/>
            <person name="Pertea G."/>
            <person name="Qi P."/>
            <person name="Bennetzen J.L."/>
            <person name="Dai X."/>
            <person name="Dawson M.W."/>
            <person name="Muller H.G."/>
            <person name="Kugler K."/>
            <person name="Rivarola-Duarte L."/>
            <person name="Spannagl M."/>
            <person name="Mayer K.F.X."/>
            <person name="Lu F.H."/>
            <person name="Bevan M.W."/>
            <person name="Leroy P."/>
            <person name="Li P."/>
            <person name="You F.M."/>
            <person name="Sun Q."/>
            <person name="Liu Z."/>
            <person name="Lyons E."/>
            <person name="Wicker T."/>
            <person name="Salzberg S.L."/>
            <person name="Devos K.M."/>
            <person name="Dvorak J."/>
        </authorList>
    </citation>
    <scope>NUCLEOTIDE SEQUENCE [LARGE SCALE GENOMIC DNA]</scope>
    <source>
        <strain evidence="11">cv. AL8/78</strain>
    </source>
</reference>
<reference evidence="12" key="1">
    <citation type="journal article" date="2014" name="Science">
        <title>Ancient hybridizations among the ancestral genomes of bread wheat.</title>
        <authorList>
            <consortium name="International Wheat Genome Sequencing Consortium,"/>
            <person name="Marcussen T."/>
            <person name="Sandve S.R."/>
            <person name="Heier L."/>
            <person name="Spannagl M."/>
            <person name="Pfeifer M."/>
            <person name="Jakobsen K.S."/>
            <person name="Wulff B.B."/>
            <person name="Steuernagel B."/>
            <person name="Mayer K.F."/>
            <person name="Olsen O.A."/>
        </authorList>
    </citation>
    <scope>NUCLEOTIDE SEQUENCE [LARGE SCALE GENOMIC DNA]</scope>
    <source>
        <strain evidence="12">cv. AL8/78</strain>
    </source>
</reference>
<evidence type="ECO:0000313" key="12">
    <source>
        <dbReference type="Proteomes" id="UP000015105"/>
    </source>
</evidence>
<reference evidence="11" key="4">
    <citation type="submission" date="2019-03" db="UniProtKB">
        <authorList>
            <consortium name="EnsemblPlants"/>
        </authorList>
    </citation>
    <scope>IDENTIFICATION</scope>
</reference>
<evidence type="ECO:0000256" key="10">
    <source>
        <dbReference type="RuleBase" id="RU364027"/>
    </source>
</evidence>
<dbReference type="GO" id="GO:0061709">
    <property type="term" value="P:reticulophagy"/>
    <property type="evidence" value="ECO:0007669"/>
    <property type="project" value="TreeGrafter"/>
</dbReference>
<feature type="transmembrane region" description="Helical" evidence="10">
    <location>
        <begin position="400"/>
        <end position="425"/>
    </location>
</feature>
<keyword evidence="8 10" id="KW-0445">Lipid transport</keyword>
<accession>A0A453II05</accession>
<protein>
    <recommendedName>
        <fullName evidence="3 10">Autophagy-related protein 9</fullName>
    </recommendedName>
</protein>